<keyword evidence="1" id="KW-0812">Transmembrane</keyword>
<keyword evidence="1" id="KW-0472">Membrane</keyword>
<evidence type="ECO:0000256" key="1">
    <source>
        <dbReference type="SAM" id="Phobius"/>
    </source>
</evidence>
<feature type="transmembrane region" description="Helical" evidence="1">
    <location>
        <begin position="34"/>
        <end position="53"/>
    </location>
</feature>
<evidence type="ECO:0000313" key="2">
    <source>
        <dbReference type="EMBL" id="MPM27453.1"/>
    </source>
</evidence>
<organism evidence="2">
    <name type="scientific">bioreactor metagenome</name>
    <dbReference type="NCBI Taxonomy" id="1076179"/>
    <lineage>
        <taxon>unclassified sequences</taxon>
        <taxon>metagenomes</taxon>
        <taxon>ecological metagenomes</taxon>
    </lineage>
</organism>
<name>A0A644YLU1_9ZZZZ</name>
<comment type="caution">
    <text evidence="2">The sequence shown here is derived from an EMBL/GenBank/DDBJ whole genome shotgun (WGS) entry which is preliminary data.</text>
</comment>
<accession>A0A644YLU1</accession>
<reference evidence="2" key="1">
    <citation type="submission" date="2019-08" db="EMBL/GenBank/DDBJ databases">
        <authorList>
            <person name="Kucharzyk K."/>
            <person name="Murdoch R.W."/>
            <person name="Higgins S."/>
            <person name="Loffler F."/>
        </authorList>
    </citation>
    <scope>NUCLEOTIDE SEQUENCE</scope>
</reference>
<keyword evidence="1" id="KW-1133">Transmembrane helix</keyword>
<protein>
    <submittedName>
        <fullName evidence="2">Uncharacterized protein</fullName>
    </submittedName>
</protein>
<sequence length="108" mass="12118">MRKAVCDIYPEVFKRGCVKCSFKSLAYRTTGVKYFYSLLVQVLLNLLIVGVDAKQSYLCKKFFGYDPTLASQFIVPTVFGFECPLQGCIENGIKSACFIAFCNGKIEL</sequence>
<proteinExistence type="predicted"/>
<gene>
    <name evidence="2" type="ORF">SDC9_73964</name>
</gene>
<dbReference type="AlphaFoldDB" id="A0A644YLU1"/>
<dbReference type="EMBL" id="VSSQ01004999">
    <property type="protein sequence ID" value="MPM27453.1"/>
    <property type="molecule type" value="Genomic_DNA"/>
</dbReference>